<protein>
    <submittedName>
        <fullName evidence="1">Uncharacterized protein</fullName>
    </submittedName>
</protein>
<reference evidence="1" key="1">
    <citation type="submission" date="2023-08" db="EMBL/GenBank/DDBJ databases">
        <title>A de novo genome assembly of Solanum verrucosum Schlechtendal, a Mexican diploid species geographically isolated from the other diploid A-genome species in potato relatives.</title>
        <authorList>
            <person name="Hosaka K."/>
        </authorList>
    </citation>
    <scope>NUCLEOTIDE SEQUENCE</scope>
    <source>
        <tissue evidence="1">Young leaves</tissue>
    </source>
</reference>
<keyword evidence="2" id="KW-1185">Reference proteome</keyword>
<evidence type="ECO:0000313" key="1">
    <source>
        <dbReference type="EMBL" id="WMV55361.1"/>
    </source>
</evidence>
<proteinExistence type="predicted"/>
<dbReference type="Proteomes" id="UP001234989">
    <property type="component" value="Chromosome 11"/>
</dbReference>
<gene>
    <name evidence="1" type="ORF">MTR67_048746</name>
</gene>
<dbReference type="AlphaFoldDB" id="A0AAF0V277"/>
<accession>A0AAF0V277</accession>
<organism evidence="1 2">
    <name type="scientific">Solanum verrucosum</name>
    <dbReference type="NCBI Taxonomy" id="315347"/>
    <lineage>
        <taxon>Eukaryota</taxon>
        <taxon>Viridiplantae</taxon>
        <taxon>Streptophyta</taxon>
        <taxon>Embryophyta</taxon>
        <taxon>Tracheophyta</taxon>
        <taxon>Spermatophyta</taxon>
        <taxon>Magnoliopsida</taxon>
        <taxon>eudicotyledons</taxon>
        <taxon>Gunneridae</taxon>
        <taxon>Pentapetalae</taxon>
        <taxon>asterids</taxon>
        <taxon>lamiids</taxon>
        <taxon>Solanales</taxon>
        <taxon>Solanaceae</taxon>
        <taxon>Solanoideae</taxon>
        <taxon>Solaneae</taxon>
        <taxon>Solanum</taxon>
    </lineage>
</organism>
<name>A0AAF0V277_SOLVR</name>
<sequence length="44" mass="5248">MKPMSSWRIEDDIPPELYPLVQKRQGELAHEELPMFLPPLLEWS</sequence>
<dbReference type="EMBL" id="CP133622">
    <property type="protein sequence ID" value="WMV55361.1"/>
    <property type="molecule type" value="Genomic_DNA"/>
</dbReference>
<evidence type="ECO:0000313" key="2">
    <source>
        <dbReference type="Proteomes" id="UP001234989"/>
    </source>
</evidence>